<evidence type="ECO:0000313" key="1">
    <source>
        <dbReference type="EMBL" id="CEK09360.1"/>
    </source>
</evidence>
<name>A0A0A8UKG1_LEGHA</name>
<dbReference type="Proteomes" id="UP000032803">
    <property type="component" value="Chromosome I"/>
</dbReference>
<keyword evidence="2" id="KW-1185">Reference proteome</keyword>
<sequence length="1794" mass="206898">MKSHQEVLDMLLEIHQEIKKQIPHPANRFDDLECVPKETDLDEAILKLKANQNFIFSQFIEYEIYKLLNARLNLSMQKKDKSHVSELSELDWVQLQEDLLENNSRLCTKLTRTLKHIYPNKVIDAAGIENDIKERILRVRRGESLSINSEMTQRIEDSHKLAEHRDICEGQFRIPSYLYVDKIRGKEKLETAKKIMHFWRGVYFSNPAIHVGFCDEHACLALVKILEKDLSFLFSGILEKVSVDYGDGVNHTFIVYRDKKSTLEDMSTWGENAFLFDSWNDLVCFAKDYQSLPVCYPLLHKNGKWTSIQFETSDWYLLKNITTLQTYWTITGNESLKTRLPLIMEEYQLTSLASPEFAETKSFLTSLMHELQPDNFVADIEFFITTSNNNLVSVINGFDVPKIAIHRELLCKIPQQFSVDELRFGVARALLQIKYHGGVSNDDISAEEHHYLDGLALAKCKHADAAIGYLRKANQFCKKNSAGKVLEIIEPGTRLSILTKWTYEQRIKNLMTLLAKDESLRVNMSAKEDIPTNIVSELQSIKQAVFFSEKFIECKTKVEKINVLTTCLPDLKIELLPYEFVYAPGIRVRHFCCLIKRIGIDFRDRAQAHAVNALISRAFELRIPAFEYIYFSIFDPKFRQEKKIVALGPFRELQLAINRFINAKNAEEAEKAAGEVNSFKKLLKNHFRGFGKAHNKLFAYKKSHQQSLPTGDARYFGSEIGESIAWTSFTKNNHHLPWEFHVKWALQSKSPAMANVLWWIGVTRETRIWPKLGANTLLKLVKKAPIVKLSGELAPYSHVSFKQDKTFNYKTFIMRYLSQRHNLVTDMFVPSGPTKEALNNFFRVNLPALAAPGLDKTMNLDNPSVRFLLGLFAKMAQGSEEEKNSVKDFFLNKESEFNLMQLGRIPSYEYNPFNYNVPYVQFVVQQKFQDIQFNLFTPDEIIQFIRTYTKDGDVPLSVYLSLYKLPFTTFSLPCITQLLPLMEKSYLSFDACRILASHLQENDYYFFSATTEKILKLTFDTLCQYRYRRHIIKHLSWDSQISEAKLEAIPYSTLMTIYRSYDTTLSFPNQEQQARLRDVLLKKIEQIHDVNERIRVLEELLYSNEKYSPVNDPELRARAINLLVEAFSLLYGKDDGSETYFNTIKPAIDSVLKKASRQDKYAILSKLTVRIESQTRVNELVGMHFEPEKHYLVSDKKISSSSVIAALAKLCQQLSNHDEDRRQFLEFISSPLTDRSVQLFSKYLSAHQKIESLIDFAHYDFRSNPEVMDREKEKRTAIIYAIKNFYYEFWDFSIYQRAVVIDYLLMPTKTVESDASSQTAYKKAFTYVANKLFPNVSSDSDENFALALLQSYLDSADPYERSYLLSAMLVASNDSRDSSKRVGKKLAMICEHMGPPYIKLLQAIHSHPNTPAHIRDDLKHAKNHANPPDRWELERLINETLPAKERARIKRIGRLLGSASYNLALEVILQNDEHVVLSLCRENATNESQKGFRHLATTIQNCKHPLMDEIRDLGLATLKESEKLSELEMDTQASVKQFEIARRIYTFNMDVTVKDITFAIQMKPVSLLSNGKGYRFIELARGVEFNEFDKLSPQNILIRKAVAKAVLIKELVNIASGDHFDSDRHGNQMRVLVNPVTDEIILDAYDFGEVSLEKPDESELKMLADFIRDLPYVVMKNMFFSSSVDSLLSTHIEKAIKNGQSPQFLMRIRKAFLALQDFQGDLSMLELIEVIKYVYEKQKIHPVIHAAITDCTGFISSAEKILKTAEKLMSPFRFFSRTTVVSDTAIPLQVFKPS</sequence>
<proteinExistence type="predicted"/>
<protein>
    <submittedName>
        <fullName evidence="1">Uncharacterized protein</fullName>
    </submittedName>
</protein>
<dbReference type="STRING" id="449.LHA_0248"/>
<organism evidence="1 2">
    <name type="scientific">Legionella hackeliae</name>
    <dbReference type="NCBI Taxonomy" id="449"/>
    <lineage>
        <taxon>Bacteria</taxon>
        <taxon>Pseudomonadati</taxon>
        <taxon>Pseudomonadota</taxon>
        <taxon>Gammaproteobacteria</taxon>
        <taxon>Legionellales</taxon>
        <taxon>Legionellaceae</taxon>
        <taxon>Legionella</taxon>
    </lineage>
</organism>
<dbReference type="KEGG" id="lha:LHA_0248"/>
<evidence type="ECO:0000313" key="2">
    <source>
        <dbReference type="Proteomes" id="UP000032803"/>
    </source>
</evidence>
<gene>
    <name evidence="1" type="ORF">LHA_0248</name>
</gene>
<dbReference type="RefSeq" id="WP_045104907.1">
    <property type="nucleotide sequence ID" value="NZ_LN681225.1"/>
</dbReference>
<accession>A0A0A8UKG1</accession>
<dbReference type="EMBL" id="LN681225">
    <property type="protein sequence ID" value="CEK09360.1"/>
    <property type="molecule type" value="Genomic_DNA"/>
</dbReference>
<dbReference type="PATRIC" id="fig|449.7.peg.952"/>
<dbReference type="HOGENOM" id="CLU_238249_0_0_6"/>
<reference evidence="2" key="1">
    <citation type="submission" date="2014-09" db="EMBL/GenBank/DDBJ databases">
        <authorList>
            <person name="Gomez-Valero L."/>
        </authorList>
    </citation>
    <scope>NUCLEOTIDE SEQUENCE [LARGE SCALE GENOMIC DNA]</scope>
    <source>
        <strain evidence="2">ATCC35250</strain>
    </source>
</reference>
<dbReference type="OrthoDB" id="5651414at2"/>